<feature type="region of interest" description="Disordered" evidence="2">
    <location>
        <begin position="398"/>
        <end position="449"/>
    </location>
</feature>
<keyword evidence="6" id="KW-1185">Reference proteome</keyword>
<dbReference type="AlphaFoldDB" id="F0V9F4"/>
<evidence type="ECO:0000313" key="4">
    <source>
        <dbReference type="EMBL" id="CBZ50379.1"/>
    </source>
</evidence>
<dbReference type="InterPro" id="IPR050907">
    <property type="entry name" value="SRSF"/>
</dbReference>
<dbReference type="RefSeq" id="XP_003880413.1">
    <property type="nucleotide sequence ID" value="XM_003880364.1"/>
</dbReference>
<dbReference type="VEuPathDB" id="ToxoDB:NCLIV_008480"/>
<dbReference type="OrthoDB" id="439808at2759"/>
<dbReference type="GeneID" id="13441405"/>
<feature type="compositionally biased region" description="Basic and acidic residues" evidence="2">
    <location>
        <begin position="105"/>
        <end position="114"/>
    </location>
</feature>
<feature type="compositionally biased region" description="Low complexity" evidence="2">
    <location>
        <begin position="544"/>
        <end position="588"/>
    </location>
</feature>
<evidence type="ECO:0000313" key="6">
    <source>
        <dbReference type="Proteomes" id="UP000007494"/>
    </source>
</evidence>
<feature type="region of interest" description="Disordered" evidence="2">
    <location>
        <begin position="726"/>
        <end position="782"/>
    </location>
</feature>
<evidence type="ECO:0000313" key="5">
    <source>
        <dbReference type="EMBL" id="CEL64987.1"/>
    </source>
</evidence>
<feature type="region of interest" description="Disordered" evidence="2">
    <location>
        <begin position="855"/>
        <end position="893"/>
    </location>
</feature>
<feature type="compositionally biased region" description="Low complexity" evidence="2">
    <location>
        <begin position="511"/>
        <end position="530"/>
    </location>
</feature>
<feature type="region of interest" description="Disordered" evidence="2">
    <location>
        <begin position="1"/>
        <end position="24"/>
    </location>
</feature>
<dbReference type="InterPro" id="IPR012677">
    <property type="entry name" value="Nucleotide-bd_a/b_plait_sf"/>
</dbReference>
<dbReference type="OMA" id="QMLQWGE"/>
<dbReference type="InterPro" id="IPR035979">
    <property type="entry name" value="RBD_domain_sf"/>
</dbReference>
<dbReference type="EMBL" id="FR823383">
    <property type="protein sequence ID" value="CBZ50379.1"/>
    <property type="molecule type" value="Genomic_DNA"/>
</dbReference>
<feature type="region of interest" description="Disordered" evidence="2">
    <location>
        <begin position="105"/>
        <end position="208"/>
    </location>
</feature>
<dbReference type="SUPFAM" id="SSF54928">
    <property type="entry name" value="RNA-binding domain, RBD"/>
    <property type="match status" value="1"/>
</dbReference>
<dbReference type="PROSITE" id="PS50102">
    <property type="entry name" value="RRM"/>
    <property type="match status" value="1"/>
</dbReference>
<dbReference type="Pfam" id="PF15861">
    <property type="entry name" value="partial_CstF"/>
    <property type="match status" value="1"/>
</dbReference>
<keyword evidence="1" id="KW-0694">RNA-binding</keyword>
<feature type="compositionally biased region" description="Basic and acidic residues" evidence="2">
    <location>
        <begin position="1"/>
        <end position="22"/>
    </location>
</feature>
<sequence>MRDGRASRSREGSYNERSLDRPRPKRVFIGNLPVDVTDADLRPLVQQAGPVRSLQIRSSRATGGGRPKSLFAHVEFENEQDCDALFAILDARVFRGRTLRVEWGDDKPRQKQRGDGSAAGKRSRGTAFPSASVEREKPLDFPDANGEPHGPSPVGRGDSVGPAYDRRFAGQSRGRSCGRGAEEDDRGGRGRTQAGGQRPGGKAEEEAAYPGDRNTEGALFHANGLKLFTADGTITPQALQIAAKLTRGDLGAILEEIQSLSAQMPATARNALRENPLLCHALLHAQLALHMTAGEDLNLVPLSPAQQETARKILVDRLSLELRLCQGKSPESLSSLPLAFSGLYGPSSPEVSASTLDQTSQGRDCGGPQDPRPSAPQAGARVSPPVAVVSSATGAALLPAASDASPSRTREEPRGAPGASFPPKPAAAPSSGGPSDRKVGSTPPDGGAVSALAVEDQHAPPRPSLADGFLAAAASPHALPAARGPPGADTRVAESATSHLTCTAAEKAEAEPAAARQSAAAESETSQNEQGTLPTLAGGQEADAASASVSAPASAPSVSAPASAPSVSAPASAPSVSAPASAPSVSAPQGILSKREEPPLGSVTSLGLVAPAARRSLSAGTSAPPPLLPTPQYPPPAFPLGRNGRQAIFDSSVSASVPPFAPCSDGVDADPVLGALAKDDLGGKALPTPAVASLEDRSKPLLATPPAFSLRPASLPPAAGRTACVPQLAGGLSGRGPPPVHATGPADQFPATPPPQFSPVTPAGESSTLPPAGPTKSLNAQPQEKTVVGIFGAEGSQRACHATPVAVAPAHGDSRGGAHAQLPGGLWASPVSPFGTETSPGLHPRTTVVRATLGGAGTPAGSQLRESGGQQTIKRRRTEEGMALQPPSAGVDDGARLRLNGGALGPSWSALPLSSSASFSSSASLGSLESVESKNATAPQRGAGLVPQLPREPLKPSATPSTPSLLPALASSLPLSHGSAPGESGHGIPKGPPLPSAHGAQAGTPQPGVPLASLSHPSALGSEDLGRLESCSTRPPLPRGTGAGPTPLRASRQGHAEGIGIVELPRPSTQTPAGTAGGDRERASNAVAIILAQETAVEEAAPALVDEVMRVPAMLRNILTAQSMQMLQWGETERRQVLSIRKALRKRGCVVLDQ</sequence>
<evidence type="ECO:0000256" key="1">
    <source>
        <dbReference type="PROSITE-ProRule" id="PRU00176"/>
    </source>
</evidence>
<dbReference type="CDD" id="cd00590">
    <property type="entry name" value="RRM_SF"/>
    <property type="match status" value="1"/>
</dbReference>
<feature type="compositionally biased region" description="Pro residues" evidence="2">
    <location>
        <begin position="623"/>
        <end position="638"/>
    </location>
</feature>
<gene>
    <name evidence="5" type="ORF">BN1204_008480</name>
    <name evidence="4" type="ORF">NCLIV_008480</name>
</gene>
<accession>F0V9F4</accession>
<dbReference type="InterPro" id="IPR031721">
    <property type="entry name" value="Partial_CstF"/>
</dbReference>
<dbReference type="GO" id="GO:0003723">
    <property type="term" value="F:RNA binding"/>
    <property type="evidence" value="ECO:0007669"/>
    <property type="project" value="UniProtKB-UniRule"/>
</dbReference>
<reference evidence="4" key="2">
    <citation type="submission" date="2011-03" db="EMBL/GenBank/DDBJ databases">
        <title>Comparative genomics and transcriptomics of Neospora caninum and Toxoplasma gondii.</title>
        <authorList>
            <person name="Reid A.J."/>
            <person name="Sohal A."/>
            <person name="Harris D."/>
            <person name="Quail M."/>
            <person name="Sanders M."/>
            <person name="Berriman M."/>
            <person name="Wastling J.M."/>
            <person name="Pain A."/>
        </authorList>
    </citation>
    <scope>NUCLEOTIDE SEQUENCE</scope>
    <source>
        <strain evidence="4">Liverpool</strain>
    </source>
</reference>
<name>F0V9F4_NEOCL</name>
<dbReference type="EMBL" id="LN714477">
    <property type="protein sequence ID" value="CEL64987.1"/>
    <property type="molecule type" value="Genomic_DNA"/>
</dbReference>
<feature type="compositionally biased region" description="Low complexity" evidence="2">
    <location>
        <begin position="398"/>
        <end position="407"/>
    </location>
</feature>
<dbReference type="Proteomes" id="UP000007494">
    <property type="component" value="Chromosome III"/>
</dbReference>
<feature type="compositionally biased region" description="Polar residues" evidence="2">
    <location>
        <begin position="349"/>
        <end position="362"/>
    </location>
</feature>
<dbReference type="SMART" id="SM00360">
    <property type="entry name" value="RRM"/>
    <property type="match status" value="1"/>
</dbReference>
<dbReference type="InParanoid" id="F0V9F4"/>
<dbReference type="eggNOG" id="KOG0108">
    <property type="taxonomic scope" value="Eukaryota"/>
</dbReference>
<protein>
    <submittedName>
        <fullName evidence="5">RNA recognition motif-containing protein</fullName>
    </submittedName>
</protein>
<reference evidence="6" key="3">
    <citation type="journal article" date="2012" name="PLoS Pathog.">
        <title>Comparative genomics of the apicomplexan parasites Toxoplasma gondii and Neospora caninum: Coccidia differing in host range and transmission strategy.</title>
        <authorList>
            <person name="Reid A.J."/>
            <person name="Vermont S.J."/>
            <person name="Cotton J.A."/>
            <person name="Harris D."/>
            <person name="Hill-Cawthorne G.A."/>
            <person name="Konen-Waisman S."/>
            <person name="Latham S.M."/>
            <person name="Mourier T."/>
            <person name="Norton R."/>
            <person name="Quail M.A."/>
            <person name="Sanders M."/>
            <person name="Shanmugam D."/>
            <person name="Sohal A."/>
            <person name="Wasmuth J.D."/>
            <person name="Brunk B."/>
            <person name="Grigg M.E."/>
            <person name="Howard J.C."/>
            <person name="Parkinson J."/>
            <person name="Roos D.S."/>
            <person name="Trees A.J."/>
            <person name="Berriman M."/>
            <person name="Pain A."/>
            <person name="Wastling J.M."/>
        </authorList>
    </citation>
    <scope>NUCLEOTIDE SEQUENCE [LARGE SCALE GENOMIC DNA]</scope>
    <source>
        <strain evidence="6">Liverpool</strain>
    </source>
</reference>
<feature type="compositionally biased region" description="Polar residues" evidence="2">
    <location>
        <begin position="860"/>
        <end position="872"/>
    </location>
</feature>
<feature type="region of interest" description="Disordered" evidence="2">
    <location>
        <begin position="347"/>
        <end position="386"/>
    </location>
</feature>
<proteinExistence type="predicted"/>
<feature type="domain" description="RRM" evidence="3">
    <location>
        <begin position="25"/>
        <end position="106"/>
    </location>
</feature>
<feature type="compositionally biased region" description="Low complexity" evidence="2">
    <location>
        <begin position="955"/>
        <end position="976"/>
    </location>
</feature>
<feature type="region of interest" description="Disordered" evidence="2">
    <location>
        <begin position="477"/>
        <end position="645"/>
    </location>
</feature>
<reference evidence="5" key="4">
    <citation type="journal article" date="2015" name="PLoS ONE">
        <title>Comprehensive Evaluation of Toxoplasma gondii VEG and Neospora caninum LIV Genomes with Tachyzoite Stage Transcriptome and Proteome Defines Novel Transcript Features.</title>
        <authorList>
            <person name="Ramaprasad A."/>
            <person name="Mourier T."/>
            <person name="Naeem R."/>
            <person name="Malas T.B."/>
            <person name="Moussa E."/>
            <person name="Panigrahi A."/>
            <person name="Vermont S.J."/>
            <person name="Otto T.D."/>
            <person name="Wastling J."/>
            <person name="Pain A."/>
        </authorList>
    </citation>
    <scope>NUCLEOTIDE SEQUENCE</scope>
    <source>
        <strain evidence="5">Liverpool</strain>
    </source>
</reference>
<dbReference type="Pfam" id="PF00076">
    <property type="entry name" value="RRM_1"/>
    <property type="match status" value="1"/>
</dbReference>
<feature type="region of interest" description="Disordered" evidence="2">
    <location>
        <begin position="931"/>
        <end position="1081"/>
    </location>
</feature>
<dbReference type="InterPro" id="IPR000504">
    <property type="entry name" value="RRM_dom"/>
</dbReference>
<reference evidence="4" key="1">
    <citation type="submission" date="2011-02" db="EMBL/GenBank/DDBJ databases">
        <authorList>
            <person name="Aslett M."/>
        </authorList>
    </citation>
    <scope>NUCLEOTIDE SEQUENCE</scope>
    <source>
        <strain evidence="4">Liverpool</strain>
    </source>
</reference>
<organism evidence="4 6">
    <name type="scientific">Neospora caninum (strain Liverpool)</name>
    <dbReference type="NCBI Taxonomy" id="572307"/>
    <lineage>
        <taxon>Eukaryota</taxon>
        <taxon>Sar</taxon>
        <taxon>Alveolata</taxon>
        <taxon>Apicomplexa</taxon>
        <taxon>Conoidasida</taxon>
        <taxon>Coccidia</taxon>
        <taxon>Eucoccidiorida</taxon>
        <taxon>Eimeriorina</taxon>
        <taxon>Sarcocystidae</taxon>
        <taxon>Neospora</taxon>
    </lineage>
</organism>
<dbReference type="PANTHER" id="PTHR23147">
    <property type="entry name" value="SERINE/ARGININE RICH SPLICING FACTOR"/>
    <property type="match status" value="1"/>
</dbReference>
<evidence type="ECO:0000256" key="2">
    <source>
        <dbReference type="SAM" id="MobiDB-lite"/>
    </source>
</evidence>
<dbReference type="Gene3D" id="3.30.70.330">
    <property type="match status" value="1"/>
</dbReference>
<evidence type="ECO:0000259" key="3">
    <source>
        <dbReference type="PROSITE" id="PS50102"/>
    </source>
</evidence>